<proteinExistence type="predicted"/>
<keyword evidence="2 5" id="KW-0812">Transmembrane</keyword>
<dbReference type="HOGENOM" id="CLU_007948_0_2_6"/>
<feature type="transmembrane region" description="Helical" evidence="5">
    <location>
        <begin position="130"/>
        <end position="148"/>
    </location>
</feature>
<evidence type="ECO:0000313" key="7">
    <source>
        <dbReference type="EMBL" id="AEP29030.1"/>
    </source>
</evidence>
<protein>
    <submittedName>
        <fullName evidence="7">Putative Ca2+/Na+ antiporter</fullName>
    </submittedName>
</protein>
<dbReference type="Gene3D" id="1.20.1420.30">
    <property type="entry name" value="NCX, central ion-binding region"/>
    <property type="match status" value="2"/>
</dbReference>
<gene>
    <name evidence="7" type="primary">yrbG</name>
    <name evidence="7" type="ordered locus">GNIT_0892</name>
</gene>
<comment type="subcellular location">
    <subcellularLocation>
        <location evidence="1">Membrane</location>
        <topology evidence="1">Multi-pass membrane protein</topology>
    </subcellularLocation>
</comment>
<sequence>MITQIIIFLIGLAVLSWSADKFVYGASALAKNFGVSPMMIGLTIVAMGSSAPEIVVSATASLNGNPDTAVGNAIGSNITNIALVLGITALIKPLLVSSTTLRRELPVLLLVTLIAVYFLSDNYLSKTEGIILITLFVLVLAIMAWLSFKVDKNDPLIAETEDEIPSNVPTVNAVMWVIVGLIMLPLSAHFLVESAVYIARFFGVSDLVIGLTIIALGTSLPELAASIAGVRKGEDDLALGNIIGSNIFNILAVLAMPGLIIPSMLDLNASTRDSYVMLGLTILLFVFCFNLRGTRQINRYEGGIFVLAFLTYQYWLFK</sequence>
<keyword evidence="4 5" id="KW-0472">Membrane</keyword>
<dbReference type="GO" id="GO:0008273">
    <property type="term" value="F:calcium, potassium:sodium antiporter activity"/>
    <property type="evidence" value="ECO:0007669"/>
    <property type="project" value="TreeGrafter"/>
</dbReference>
<feature type="transmembrane region" description="Helical" evidence="5">
    <location>
        <begin position="169"/>
        <end position="191"/>
    </location>
</feature>
<dbReference type="RefSeq" id="WP_014107905.1">
    <property type="nucleotide sequence ID" value="NC_016041.1"/>
</dbReference>
<feature type="domain" description="Sodium/calcium exchanger membrane region" evidence="6">
    <location>
        <begin position="5"/>
        <end position="144"/>
    </location>
</feature>
<organism evidence="7 8">
    <name type="scientific">Glaciecola nitratireducens (strain JCM 12485 / KCTC 12276 / FR1064)</name>
    <dbReference type="NCBI Taxonomy" id="1085623"/>
    <lineage>
        <taxon>Bacteria</taxon>
        <taxon>Pseudomonadati</taxon>
        <taxon>Pseudomonadota</taxon>
        <taxon>Gammaproteobacteria</taxon>
        <taxon>Alteromonadales</taxon>
        <taxon>Alteromonadaceae</taxon>
        <taxon>Brumicola</taxon>
    </lineage>
</organism>
<dbReference type="PANTHER" id="PTHR10846">
    <property type="entry name" value="SODIUM/POTASSIUM/CALCIUM EXCHANGER"/>
    <property type="match status" value="1"/>
</dbReference>
<dbReference type="GO" id="GO:0006874">
    <property type="term" value="P:intracellular calcium ion homeostasis"/>
    <property type="evidence" value="ECO:0007669"/>
    <property type="project" value="TreeGrafter"/>
</dbReference>
<evidence type="ECO:0000256" key="5">
    <source>
        <dbReference type="SAM" id="Phobius"/>
    </source>
</evidence>
<dbReference type="PANTHER" id="PTHR10846:SF8">
    <property type="entry name" value="INNER MEMBRANE PROTEIN YRBG"/>
    <property type="match status" value="1"/>
</dbReference>
<dbReference type="NCBIfam" id="TIGR00367">
    <property type="entry name" value="calcium/sodium antiporter"/>
    <property type="match status" value="1"/>
</dbReference>
<feature type="transmembrane region" description="Helical" evidence="5">
    <location>
        <begin position="300"/>
        <end position="317"/>
    </location>
</feature>
<evidence type="ECO:0000259" key="6">
    <source>
        <dbReference type="Pfam" id="PF01699"/>
    </source>
</evidence>
<evidence type="ECO:0000256" key="4">
    <source>
        <dbReference type="ARBA" id="ARBA00023136"/>
    </source>
</evidence>
<keyword evidence="3 5" id="KW-1133">Transmembrane helix</keyword>
<dbReference type="eggNOG" id="COG0530">
    <property type="taxonomic scope" value="Bacteria"/>
</dbReference>
<dbReference type="Pfam" id="PF01699">
    <property type="entry name" value="Na_Ca_ex"/>
    <property type="match status" value="2"/>
</dbReference>
<dbReference type="GO" id="GO:0005262">
    <property type="term" value="F:calcium channel activity"/>
    <property type="evidence" value="ECO:0007669"/>
    <property type="project" value="TreeGrafter"/>
</dbReference>
<reference evidence="7 8" key="1">
    <citation type="journal article" date="2011" name="J. Bacteriol.">
        <title>Complete genome sequence of seawater bacterium Glaciecola nitratireducens FR1064T.</title>
        <authorList>
            <person name="Bian F."/>
            <person name="Qin Q.L."/>
            <person name="Xie B.B."/>
            <person name="Shu Y.L."/>
            <person name="Zhang X.Y."/>
            <person name="Yu Y."/>
            <person name="Chen B."/>
            <person name="Chen X.L."/>
            <person name="Zhou B.C."/>
            <person name="Zhang Y.Z."/>
        </authorList>
    </citation>
    <scope>NUCLEOTIDE SEQUENCE [LARGE SCALE GENOMIC DNA]</scope>
    <source>
        <strain evidence="8">JCM 12485 / KCTC 12276 / FR1064</strain>
    </source>
</reference>
<feature type="transmembrane region" description="Helical" evidence="5">
    <location>
        <begin position="237"/>
        <end position="262"/>
    </location>
</feature>
<name>G4QJY8_GLANF</name>
<dbReference type="OrthoDB" id="9794225at2"/>
<evidence type="ECO:0000256" key="3">
    <source>
        <dbReference type="ARBA" id="ARBA00022989"/>
    </source>
</evidence>
<feature type="domain" description="Sodium/calcium exchanger membrane region" evidence="6">
    <location>
        <begin position="174"/>
        <end position="317"/>
    </location>
</feature>
<evidence type="ECO:0000313" key="8">
    <source>
        <dbReference type="Proteomes" id="UP000009282"/>
    </source>
</evidence>
<evidence type="ECO:0000256" key="1">
    <source>
        <dbReference type="ARBA" id="ARBA00004141"/>
    </source>
</evidence>
<feature type="transmembrane region" description="Helical" evidence="5">
    <location>
        <begin position="107"/>
        <end position="124"/>
    </location>
</feature>
<dbReference type="AlphaFoldDB" id="G4QJY8"/>
<dbReference type="STRING" id="1085623.GNIT_0892"/>
<evidence type="ECO:0000256" key="2">
    <source>
        <dbReference type="ARBA" id="ARBA00022692"/>
    </source>
</evidence>
<dbReference type="InterPro" id="IPR004837">
    <property type="entry name" value="NaCa_Exmemb"/>
</dbReference>
<dbReference type="GO" id="GO:0005886">
    <property type="term" value="C:plasma membrane"/>
    <property type="evidence" value="ECO:0007669"/>
    <property type="project" value="TreeGrafter"/>
</dbReference>
<dbReference type="Proteomes" id="UP000009282">
    <property type="component" value="Chromosome"/>
</dbReference>
<dbReference type="InterPro" id="IPR004481">
    <property type="entry name" value="K/Na/Ca-exchanger"/>
</dbReference>
<dbReference type="EMBL" id="CP003060">
    <property type="protein sequence ID" value="AEP29030.1"/>
    <property type="molecule type" value="Genomic_DNA"/>
</dbReference>
<dbReference type="KEGG" id="gni:GNIT_0892"/>
<feature type="transmembrane region" description="Helical" evidence="5">
    <location>
        <begin position="74"/>
        <end position="95"/>
    </location>
</feature>
<accession>G4QJY8</accession>
<feature type="transmembrane region" description="Helical" evidence="5">
    <location>
        <begin position="274"/>
        <end position="293"/>
    </location>
</feature>
<keyword evidence="8" id="KW-1185">Reference proteome</keyword>
<dbReference type="InterPro" id="IPR044880">
    <property type="entry name" value="NCX_ion-bd_dom_sf"/>
</dbReference>